<dbReference type="AlphaFoldDB" id="A0AAD4BMZ1"/>
<gene>
    <name evidence="2" type="ORF">L210DRAFT_2522918</name>
</gene>
<reference evidence="2" key="1">
    <citation type="submission" date="2019-10" db="EMBL/GenBank/DDBJ databases">
        <authorList>
            <consortium name="DOE Joint Genome Institute"/>
            <person name="Kuo A."/>
            <person name="Miyauchi S."/>
            <person name="Kiss E."/>
            <person name="Drula E."/>
            <person name="Kohler A."/>
            <person name="Sanchez-Garcia M."/>
            <person name="Andreopoulos B."/>
            <person name="Barry K.W."/>
            <person name="Bonito G."/>
            <person name="Buee M."/>
            <person name="Carver A."/>
            <person name="Chen C."/>
            <person name="Cichocki N."/>
            <person name="Clum A."/>
            <person name="Culley D."/>
            <person name="Crous P.W."/>
            <person name="Fauchery L."/>
            <person name="Girlanda M."/>
            <person name="Hayes R."/>
            <person name="Keri Z."/>
            <person name="LaButti K."/>
            <person name="Lipzen A."/>
            <person name="Lombard V."/>
            <person name="Magnuson J."/>
            <person name="Maillard F."/>
            <person name="Morin E."/>
            <person name="Murat C."/>
            <person name="Nolan M."/>
            <person name="Ohm R."/>
            <person name="Pangilinan J."/>
            <person name="Pereira M."/>
            <person name="Perotto S."/>
            <person name="Peter M."/>
            <person name="Riley R."/>
            <person name="Sitrit Y."/>
            <person name="Stielow B."/>
            <person name="Szollosi G."/>
            <person name="Zifcakova L."/>
            <person name="Stursova M."/>
            <person name="Spatafora J.W."/>
            <person name="Tedersoo L."/>
            <person name="Vaario L.-M."/>
            <person name="Yamada A."/>
            <person name="Yan M."/>
            <person name="Wang P."/>
            <person name="Xu J."/>
            <person name="Bruns T."/>
            <person name="Baldrian P."/>
            <person name="Vilgalys R."/>
            <person name="Henrissat B."/>
            <person name="Grigoriev I.V."/>
            <person name="Hibbett D."/>
            <person name="Nagy L.G."/>
            <person name="Martin F.M."/>
        </authorList>
    </citation>
    <scope>NUCLEOTIDE SEQUENCE</scope>
    <source>
        <strain evidence="2">BED1</strain>
    </source>
</reference>
<keyword evidence="3" id="KW-1185">Reference proteome</keyword>
<proteinExistence type="predicted"/>
<evidence type="ECO:0000256" key="1">
    <source>
        <dbReference type="SAM" id="MobiDB-lite"/>
    </source>
</evidence>
<comment type="caution">
    <text evidence="2">The sequence shown here is derived from an EMBL/GenBank/DDBJ whole genome shotgun (WGS) entry which is preliminary data.</text>
</comment>
<evidence type="ECO:0000313" key="2">
    <source>
        <dbReference type="EMBL" id="KAF8435318.1"/>
    </source>
</evidence>
<organism evidence="2 3">
    <name type="scientific">Boletus edulis BED1</name>
    <dbReference type="NCBI Taxonomy" id="1328754"/>
    <lineage>
        <taxon>Eukaryota</taxon>
        <taxon>Fungi</taxon>
        <taxon>Dikarya</taxon>
        <taxon>Basidiomycota</taxon>
        <taxon>Agaricomycotina</taxon>
        <taxon>Agaricomycetes</taxon>
        <taxon>Agaricomycetidae</taxon>
        <taxon>Boletales</taxon>
        <taxon>Boletineae</taxon>
        <taxon>Boletaceae</taxon>
        <taxon>Boletoideae</taxon>
        <taxon>Boletus</taxon>
    </lineage>
</organism>
<name>A0AAD4BMZ1_BOLED</name>
<feature type="region of interest" description="Disordered" evidence="1">
    <location>
        <begin position="53"/>
        <end position="95"/>
    </location>
</feature>
<reference evidence="2" key="2">
    <citation type="journal article" date="2020" name="Nat. Commun.">
        <title>Large-scale genome sequencing of mycorrhizal fungi provides insights into the early evolution of symbiotic traits.</title>
        <authorList>
            <person name="Miyauchi S."/>
            <person name="Kiss E."/>
            <person name="Kuo A."/>
            <person name="Drula E."/>
            <person name="Kohler A."/>
            <person name="Sanchez-Garcia M."/>
            <person name="Morin E."/>
            <person name="Andreopoulos B."/>
            <person name="Barry K.W."/>
            <person name="Bonito G."/>
            <person name="Buee M."/>
            <person name="Carver A."/>
            <person name="Chen C."/>
            <person name="Cichocki N."/>
            <person name="Clum A."/>
            <person name="Culley D."/>
            <person name="Crous P.W."/>
            <person name="Fauchery L."/>
            <person name="Girlanda M."/>
            <person name="Hayes R.D."/>
            <person name="Keri Z."/>
            <person name="LaButti K."/>
            <person name="Lipzen A."/>
            <person name="Lombard V."/>
            <person name="Magnuson J."/>
            <person name="Maillard F."/>
            <person name="Murat C."/>
            <person name="Nolan M."/>
            <person name="Ohm R.A."/>
            <person name="Pangilinan J."/>
            <person name="Pereira M.F."/>
            <person name="Perotto S."/>
            <person name="Peter M."/>
            <person name="Pfister S."/>
            <person name="Riley R."/>
            <person name="Sitrit Y."/>
            <person name="Stielow J.B."/>
            <person name="Szollosi G."/>
            <person name="Zifcakova L."/>
            <person name="Stursova M."/>
            <person name="Spatafora J.W."/>
            <person name="Tedersoo L."/>
            <person name="Vaario L.M."/>
            <person name="Yamada A."/>
            <person name="Yan M."/>
            <person name="Wang P."/>
            <person name="Xu J."/>
            <person name="Bruns T."/>
            <person name="Baldrian P."/>
            <person name="Vilgalys R."/>
            <person name="Dunand C."/>
            <person name="Henrissat B."/>
            <person name="Grigoriev I.V."/>
            <person name="Hibbett D."/>
            <person name="Nagy L.G."/>
            <person name="Martin F.M."/>
        </authorList>
    </citation>
    <scope>NUCLEOTIDE SEQUENCE</scope>
    <source>
        <strain evidence="2">BED1</strain>
    </source>
</reference>
<accession>A0AAD4BMZ1</accession>
<evidence type="ECO:0000313" key="3">
    <source>
        <dbReference type="Proteomes" id="UP001194468"/>
    </source>
</evidence>
<dbReference type="EMBL" id="WHUW01000025">
    <property type="protein sequence ID" value="KAF8435318.1"/>
    <property type="molecule type" value="Genomic_DNA"/>
</dbReference>
<protein>
    <submittedName>
        <fullName evidence="2">Uncharacterized protein</fullName>
    </submittedName>
</protein>
<sequence length="210" mass="23307">MPPLTLPCLTIRSYPVIRPSLPVTAWARLNQYQRLSLYPSDNCLWCSSDCTYSTSAKGPAPTRPYGERGSRPKSSPSLETGTGTDRTTRTKESDSGSSYILTRACKPTAARATLVNAVLPIYLTTTIAFTHQPHAGSVAGTCNHVSYITRPTKRLRRRHCACRISNSRNLPFFSVGLRYYSKSSLPSDYTIYPFDNGIAGRRRDPRGTHE</sequence>
<dbReference type="Proteomes" id="UP001194468">
    <property type="component" value="Unassembled WGS sequence"/>
</dbReference>